<reference evidence="2" key="1">
    <citation type="journal article" date="2022" name="Mol. Ecol. Resour.">
        <title>The genomes of chicory, endive, great burdock and yacon provide insights into Asteraceae palaeo-polyploidization history and plant inulin production.</title>
        <authorList>
            <person name="Fan W."/>
            <person name="Wang S."/>
            <person name="Wang H."/>
            <person name="Wang A."/>
            <person name="Jiang F."/>
            <person name="Liu H."/>
            <person name="Zhao H."/>
            <person name="Xu D."/>
            <person name="Zhang Y."/>
        </authorList>
    </citation>
    <scope>NUCLEOTIDE SEQUENCE [LARGE SCALE GENOMIC DNA]</scope>
    <source>
        <strain evidence="2">cv. Niubang</strain>
    </source>
</reference>
<name>A0ACB8XJY9_ARCLA</name>
<dbReference type="Proteomes" id="UP001055879">
    <property type="component" value="Linkage Group LG18"/>
</dbReference>
<protein>
    <submittedName>
        <fullName evidence="1">Uncharacterized protein</fullName>
    </submittedName>
</protein>
<sequence>MARQKHLVSRPSQPPRRSLRRRRTITPSTPVDSADGIADAAPPQTAITATSTLSSTNIAAEWTNIVADQATIAVAHTSVPPPQTTAAKPTSSISSTQGIFTSGGSPTIPSFDAPTKDLKK</sequence>
<dbReference type="EMBL" id="CM042064">
    <property type="protein sequence ID" value="KAI3665875.1"/>
    <property type="molecule type" value="Genomic_DNA"/>
</dbReference>
<accession>A0ACB8XJY9</accession>
<evidence type="ECO:0000313" key="1">
    <source>
        <dbReference type="EMBL" id="KAI3665875.1"/>
    </source>
</evidence>
<comment type="caution">
    <text evidence="1">The sequence shown here is derived from an EMBL/GenBank/DDBJ whole genome shotgun (WGS) entry which is preliminary data.</text>
</comment>
<reference evidence="1 2" key="2">
    <citation type="journal article" date="2022" name="Mol. Ecol. Resour.">
        <title>The genomes of chicory, endive, great burdock and yacon provide insights into Asteraceae paleo-polyploidization history and plant inulin production.</title>
        <authorList>
            <person name="Fan W."/>
            <person name="Wang S."/>
            <person name="Wang H."/>
            <person name="Wang A."/>
            <person name="Jiang F."/>
            <person name="Liu H."/>
            <person name="Zhao H."/>
            <person name="Xu D."/>
            <person name="Zhang Y."/>
        </authorList>
    </citation>
    <scope>NUCLEOTIDE SEQUENCE [LARGE SCALE GENOMIC DNA]</scope>
    <source>
        <strain evidence="2">cv. Niubang</strain>
    </source>
</reference>
<proteinExistence type="predicted"/>
<gene>
    <name evidence="1" type="ORF">L6452_44510</name>
</gene>
<keyword evidence="2" id="KW-1185">Reference proteome</keyword>
<organism evidence="1 2">
    <name type="scientific">Arctium lappa</name>
    <name type="common">Greater burdock</name>
    <name type="synonym">Lappa major</name>
    <dbReference type="NCBI Taxonomy" id="4217"/>
    <lineage>
        <taxon>Eukaryota</taxon>
        <taxon>Viridiplantae</taxon>
        <taxon>Streptophyta</taxon>
        <taxon>Embryophyta</taxon>
        <taxon>Tracheophyta</taxon>
        <taxon>Spermatophyta</taxon>
        <taxon>Magnoliopsida</taxon>
        <taxon>eudicotyledons</taxon>
        <taxon>Gunneridae</taxon>
        <taxon>Pentapetalae</taxon>
        <taxon>asterids</taxon>
        <taxon>campanulids</taxon>
        <taxon>Asterales</taxon>
        <taxon>Asteraceae</taxon>
        <taxon>Carduoideae</taxon>
        <taxon>Cardueae</taxon>
        <taxon>Arctiinae</taxon>
        <taxon>Arctium</taxon>
    </lineage>
</organism>
<evidence type="ECO:0000313" key="2">
    <source>
        <dbReference type="Proteomes" id="UP001055879"/>
    </source>
</evidence>